<reference evidence="2 3" key="1">
    <citation type="journal article" date="2019" name="PLoS ONE">
        <title>Comparative genome analysis indicates high evolutionary potential of pathogenicity genes in Colletotrichum tanaceti.</title>
        <authorList>
            <person name="Lelwala R.V."/>
            <person name="Korhonen P.K."/>
            <person name="Young N.D."/>
            <person name="Scott J.B."/>
            <person name="Ades P.A."/>
            <person name="Gasser R.B."/>
            <person name="Taylor P.W.J."/>
        </authorList>
    </citation>
    <scope>NUCLEOTIDE SEQUENCE [LARGE SCALE GENOMIC DNA]</scope>
    <source>
        <strain evidence="2">BRIP57314</strain>
    </source>
</reference>
<organism evidence="2 3">
    <name type="scientific">Colletotrichum tanaceti</name>
    <dbReference type="NCBI Taxonomy" id="1306861"/>
    <lineage>
        <taxon>Eukaryota</taxon>
        <taxon>Fungi</taxon>
        <taxon>Dikarya</taxon>
        <taxon>Ascomycota</taxon>
        <taxon>Pezizomycotina</taxon>
        <taxon>Sordariomycetes</taxon>
        <taxon>Hypocreomycetidae</taxon>
        <taxon>Glomerellales</taxon>
        <taxon>Glomerellaceae</taxon>
        <taxon>Colletotrichum</taxon>
        <taxon>Colletotrichum destructivum species complex</taxon>
    </lineage>
</organism>
<keyword evidence="3" id="KW-1185">Reference proteome</keyword>
<comment type="caution">
    <text evidence="2">The sequence shown here is derived from an EMBL/GenBank/DDBJ whole genome shotgun (WGS) entry which is preliminary data.</text>
</comment>
<name>A0A4U6X541_9PEZI</name>
<dbReference type="EMBL" id="PJEX01000387">
    <property type="protein sequence ID" value="TKW50532.1"/>
    <property type="molecule type" value="Genomic_DNA"/>
</dbReference>
<feature type="domain" description="Rhodanese" evidence="1">
    <location>
        <begin position="64"/>
        <end position="89"/>
    </location>
</feature>
<protein>
    <recommendedName>
        <fullName evidence="1">Rhodanese domain-containing protein</fullName>
    </recommendedName>
</protein>
<dbReference type="Proteomes" id="UP000310108">
    <property type="component" value="Unassembled WGS sequence"/>
</dbReference>
<accession>A0A4U6X541</accession>
<gene>
    <name evidence="2" type="ORF">CTA1_1531</name>
</gene>
<evidence type="ECO:0000259" key="1">
    <source>
        <dbReference type="PROSITE" id="PS50206"/>
    </source>
</evidence>
<proteinExistence type="predicted"/>
<dbReference type="InterPro" id="IPR001763">
    <property type="entry name" value="Rhodanese-like_dom"/>
</dbReference>
<sequence length="115" mass="12759">MCLFDAVTAHDMGPVDGSIFPGPIRNCTLCLSGWSISRSHAACRYRRRTDVCDRRSKWQWACPKRLGLRASSVHGGYPGWHKAWAPPVRCDVPSSGSRLTAWQETTFAMCRSGGC</sequence>
<dbReference type="PROSITE" id="PS50206">
    <property type="entry name" value="RHODANESE_3"/>
    <property type="match status" value="1"/>
</dbReference>
<dbReference type="AlphaFoldDB" id="A0A4U6X541"/>
<evidence type="ECO:0000313" key="3">
    <source>
        <dbReference type="Proteomes" id="UP000310108"/>
    </source>
</evidence>
<evidence type="ECO:0000313" key="2">
    <source>
        <dbReference type="EMBL" id="TKW50532.1"/>
    </source>
</evidence>